<feature type="domain" description="Inhibitor of growth protein N-terminal histone-binding" evidence="4">
    <location>
        <begin position="2"/>
        <end position="107"/>
    </location>
</feature>
<dbReference type="Pfam" id="PF12998">
    <property type="entry name" value="ING"/>
    <property type="match status" value="1"/>
</dbReference>
<keyword evidence="1" id="KW-0156">Chromatin regulator</keyword>
<dbReference type="PANTHER" id="PTHR10333:SF42">
    <property type="entry name" value="INHIBITOR OF GROWTH PROTEIN 5"/>
    <property type="match status" value="1"/>
</dbReference>
<accession>A0A7S0V3S1</accession>
<dbReference type="GO" id="GO:0006325">
    <property type="term" value="P:chromatin organization"/>
    <property type="evidence" value="ECO:0007669"/>
    <property type="project" value="UniProtKB-KW"/>
</dbReference>
<sequence length="298" mass="33624">MYLESYIENTGPLPAEVMRFLNTIRALDEKCIGLSGELQSDMQTLLQLPPQYSNPSYKEDYNEVNDRVARMQQMLQQFSDEKVILAQKAHDMIEAQALELEKTMHELGDELKKSHPDFNPADFNAEAYGLESSRYKKFDEWSSLESATFKKSNTSTAPKGKRPKEEETGVVAPNSVSKKKTVLFQQDSLDDVTSLLPGRDEADYPMAFMSPPPFGFKSSSTKPQSNGPFQKESDINASLVGRHAELFWPDDNSWYLIEIQSVDVASRTARVIYYTGETEDLSLAETANDRHMVLVPVA</sequence>
<dbReference type="PANTHER" id="PTHR10333">
    <property type="entry name" value="INHIBITOR OF GROWTH PROTEIN"/>
    <property type="match status" value="1"/>
</dbReference>
<reference evidence="5" key="1">
    <citation type="submission" date="2021-01" db="EMBL/GenBank/DDBJ databases">
        <authorList>
            <person name="Corre E."/>
            <person name="Pelletier E."/>
            <person name="Niang G."/>
            <person name="Scheremetjew M."/>
            <person name="Finn R."/>
            <person name="Kale V."/>
            <person name="Holt S."/>
            <person name="Cochrane G."/>
            <person name="Meng A."/>
            <person name="Brown T."/>
            <person name="Cohen L."/>
        </authorList>
    </citation>
    <scope>NUCLEOTIDE SEQUENCE</scope>
    <source>
        <strain evidence="5">SAG 63-3</strain>
    </source>
</reference>
<protein>
    <recommendedName>
        <fullName evidence="4">Inhibitor of growth protein N-terminal histone-binding domain-containing protein</fullName>
    </recommendedName>
</protein>
<organism evidence="5">
    <name type="scientific">Polytomella parva</name>
    <dbReference type="NCBI Taxonomy" id="51329"/>
    <lineage>
        <taxon>Eukaryota</taxon>
        <taxon>Viridiplantae</taxon>
        <taxon>Chlorophyta</taxon>
        <taxon>core chlorophytes</taxon>
        <taxon>Chlorophyceae</taxon>
        <taxon>CS clade</taxon>
        <taxon>Chlamydomonadales</taxon>
        <taxon>Chlamydomonadaceae</taxon>
        <taxon>Polytomella</taxon>
    </lineage>
</organism>
<dbReference type="InterPro" id="IPR028651">
    <property type="entry name" value="ING_fam"/>
</dbReference>
<evidence type="ECO:0000313" key="5">
    <source>
        <dbReference type="EMBL" id="CAD8779378.1"/>
    </source>
</evidence>
<evidence type="ECO:0000259" key="4">
    <source>
        <dbReference type="SMART" id="SM01408"/>
    </source>
</evidence>
<evidence type="ECO:0000256" key="3">
    <source>
        <dbReference type="SAM" id="MobiDB-lite"/>
    </source>
</evidence>
<dbReference type="EMBL" id="HBFM01021890">
    <property type="protein sequence ID" value="CAD8779378.1"/>
    <property type="molecule type" value="Transcribed_RNA"/>
</dbReference>
<dbReference type="AlphaFoldDB" id="A0A7S0V3S1"/>
<dbReference type="InterPro" id="IPR024610">
    <property type="entry name" value="ING_N_histone-binding"/>
</dbReference>
<proteinExistence type="predicted"/>
<dbReference type="SMART" id="SM01408">
    <property type="entry name" value="ING"/>
    <property type="match status" value="1"/>
</dbReference>
<gene>
    <name evidence="5" type="ORF">PPAR00522_LOCUS14251</name>
</gene>
<feature type="coiled-coil region" evidence="2">
    <location>
        <begin position="61"/>
        <end position="110"/>
    </location>
</feature>
<dbReference type="Gene3D" id="6.10.140.1740">
    <property type="match status" value="1"/>
</dbReference>
<evidence type="ECO:0000256" key="1">
    <source>
        <dbReference type="ARBA" id="ARBA00022853"/>
    </source>
</evidence>
<evidence type="ECO:0000256" key="2">
    <source>
        <dbReference type="SAM" id="Coils"/>
    </source>
</evidence>
<feature type="region of interest" description="Disordered" evidence="3">
    <location>
        <begin position="149"/>
        <end position="171"/>
    </location>
</feature>
<name>A0A7S0V3S1_9CHLO</name>
<dbReference type="GO" id="GO:0005634">
    <property type="term" value="C:nucleus"/>
    <property type="evidence" value="ECO:0007669"/>
    <property type="project" value="TreeGrafter"/>
</dbReference>
<keyword evidence="2" id="KW-0175">Coiled coil</keyword>